<evidence type="ECO:0000256" key="6">
    <source>
        <dbReference type="ARBA" id="ARBA00038076"/>
    </source>
</evidence>
<dbReference type="EMBL" id="LAZR01011226">
    <property type="protein sequence ID" value="KKM62791.1"/>
    <property type="molecule type" value="Genomic_DNA"/>
</dbReference>
<sequence length="413" mass="44528">MLLILLRQSFTNQMKSMGLMFLSIAMGTAVSASLVAISLDIQGKVSNELRSFGANITVEPRVEGMAGIAGQRRFLREEDIPKAKTIFWRHNVLGVTPFLELVSDMEHAGGTRKQKVMGVWFDHKISLPGEEEPFDVSVASVMPWWEVSGSAPGAGEVLLGVSLARELGVNAGDTIRVLGRRYSVTGTISTGGPEDRMVLLDLDELQGATAYEGAVSRVMVSALTTPMDEFAYKDPDTMSELEYEKWYCTGYVTSIAKQMEEVFKGSRAKPIWRVAETEGRVLERLTVLVYLLTLAALIAAALGMSTTLAASVLKRLDEVALMKAVGADRVGISIIFLAETLILALAGGVVGYLISLGAAHYIGVKVFGVALSQKGILFPVSLISALGISALGSWLPIRRALKVKPAVVLKEVH</sequence>
<evidence type="ECO:0000256" key="1">
    <source>
        <dbReference type="ARBA" id="ARBA00004651"/>
    </source>
</evidence>
<evidence type="ECO:0000313" key="10">
    <source>
        <dbReference type="EMBL" id="KKM62791.1"/>
    </source>
</evidence>
<keyword evidence="5 7" id="KW-0472">Membrane</keyword>
<keyword evidence="2" id="KW-1003">Cell membrane</keyword>
<dbReference type="Pfam" id="PF12704">
    <property type="entry name" value="MacB_PCD"/>
    <property type="match status" value="1"/>
</dbReference>
<feature type="transmembrane region" description="Helical" evidence="7">
    <location>
        <begin position="287"/>
        <end position="313"/>
    </location>
</feature>
<comment type="subcellular location">
    <subcellularLocation>
        <location evidence="1">Cell membrane</location>
        <topology evidence="1">Multi-pass membrane protein</topology>
    </subcellularLocation>
</comment>
<evidence type="ECO:0000256" key="2">
    <source>
        <dbReference type="ARBA" id="ARBA00022475"/>
    </source>
</evidence>
<dbReference type="InterPro" id="IPR050250">
    <property type="entry name" value="Macrolide_Exporter_MacB"/>
</dbReference>
<organism evidence="10">
    <name type="scientific">marine sediment metagenome</name>
    <dbReference type="NCBI Taxonomy" id="412755"/>
    <lineage>
        <taxon>unclassified sequences</taxon>
        <taxon>metagenomes</taxon>
        <taxon>ecological metagenomes</taxon>
    </lineage>
</organism>
<dbReference type="Pfam" id="PF02687">
    <property type="entry name" value="FtsX"/>
    <property type="match status" value="1"/>
</dbReference>
<dbReference type="PANTHER" id="PTHR30572">
    <property type="entry name" value="MEMBRANE COMPONENT OF TRANSPORTER-RELATED"/>
    <property type="match status" value="1"/>
</dbReference>
<dbReference type="AlphaFoldDB" id="A0A0F9JKB0"/>
<feature type="transmembrane region" description="Helical" evidence="7">
    <location>
        <begin position="334"/>
        <end position="356"/>
    </location>
</feature>
<keyword evidence="4 7" id="KW-1133">Transmembrane helix</keyword>
<evidence type="ECO:0000256" key="3">
    <source>
        <dbReference type="ARBA" id="ARBA00022692"/>
    </source>
</evidence>
<feature type="transmembrane region" description="Helical" evidence="7">
    <location>
        <begin position="376"/>
        <end position="395"/>
    </location>
</feature>
<evidence type="ECO:0000259" key="9">
    <source>
        <dbReference type="Pfam" id="PF12704"/>
    </source>
</evidence>
<evidence type="ECO:0000256" key="4">
    <source>
        <dbReference type="ARBA" id="ARBA00022989"/>
    </source>
</evidence>
<evidence type="ECO:0000256" key="7">
    <source>
        <dbReference type="SAM" id="Phobius"/>
    </source>
</evidence>
<gene>
    <name evidence="10" type="ORF">LCGC14_1518080</name>
</gene>
<comment type="similarity">
    <text evidence="6">Belongs to the ABC-4 integral membrane protein family.</text>
</comment>
<reference evidence="10" key="1">
    <citation type="journal article" date="2015" name="Nature">
        <title>Complex archaea that bridge the gap between prokaryotes and eukaryotes.</title>
        <authorList>
            <person name="Spang A."/>
            <person name="Saw J.H."/>
            <person name="Jorgensen S.L."/>
            <person name="Zaremba-Niedzwiedzka K."/>
            <person name="Martijn J."/>
            <person name="Lind A.E."/>
            <person name="van Eijk R."/>
            <person name="Schleper C."/>
            <person name="Guy L."/>
            <person name="Ettema T.J."/>
        </authorList>
    </citation>
    <scope>NUCLEOTIDE SEQUENCE</scope>
</reference>
<accession>A0A0F9JKB0</accession>
<dbReference type="GO" id="GO:0022857">
    <property type="term" value="F:transmembrane transporter activity"/>
    <property type="evidence" value="ECO:0007669"/>
    <property type="project" value="TreeGrafter"/>
</dbReference>
<keyword evidence="3 7" id="KW-0812">Transmembrane</keyword>
<feature type="domain" description="MacB-like periplasmic core" evidence="9">
    <location>
        <begin position="19"/>
        <end position="222"/>
    </location>
</feature>
<evidence type="ECO:0000256" key="5">
    <source>
        <dbReference type="ARBA" id="ARBA00023136"/>
    </source>
</evidence>
<evidence type="ECO:0000259" key="8">
    <source>
        <dbReference type="Pfam" id="PF02687"/>
    </source>
</evidence>
<protein>
    <submittedName>
        <fullName evidence="10">Uncharacterized protein</fullName>
    </submittedName>
</protein>
<proteinExistence type="inferred from homology"/>
<dbReference type="InterPro" id="IPR003838">
    <property type="entry name" value="ABC3_permease_C"/>
</dbReference>
<dbReference type="InterPro" id="IPR025857">
    <property type="entry name" value="MacB_PCD"/>
</dbReference>
<name>A0A0F9JKB0_9ZZZZ</name>
<dbReference type="GO" id="GO:0005886">
    <property type="term" value="C:plasma membrane"/>
    <property type="evidence" value="ECO:0007669"/>
    <property type="project" value="UniProtKB-SubCell"/>
</dbReference>
<feature type="domain" description="ABC3 transporter permease C-terminal" evidence="8">
    <location>
        <begin position="292"/>
        <end position="405"/>
    </location>
</feature>
<dbReference type="PANTHER" id="PTHR30572:SF4">
    <property type="entry name" value="ABC TRANSPORTER PERMEASE YTRF"/>
    <property type="match status" value="1"/>
</dbReference>
<comment type="caution">
    <text evidence="10">The sequence shown here is derived from an EMBL/GenBank/DDBJ whole genome shotgun (WGS) entry which is preliminary data.</text>
</comment>